<feature type="domain" description="ParB-like N-terminal" evidence="3">
    <location>
        <begin position="52"/>
        <end position="152"/>
    </location>
</feature>
<keyword evidence="5" id="KW-1185">Reference proteome</keyword>
<dbReference type="InterPro" id="IPR036086">
    <property type="entry name" value="ParB/Sulfiredoxin_sf"/>
</dbReference>
<accession>A0ABT4XXL5</accession>
<dbReference type="InterPro" id="IPR050336">
    <property type="entry name" value="Chromosome_partition/occlusion"/>
</dbReference>
<name>A0ABT4XXL5_9RHOB</name>
<gene>
    <name evidence="4" type="ORF">PFY00_18300</name>
</gene>
<dbReference type="SUPFAM" id="SSF110849">
    <property type="entry name" value="ParB/Sulfiredoxin"/>
    <property type="match status" value="1"/>
</dbReference>
<dbReference type="InterPro" id="IPR003115">
    <property type="entry name" value="ParB_N"/>
</dbReference>
<reference evidence="4 5" key="1">
    <citation type="submission" date="2023-01" db="EMBL/GenBank/DDBJ databases">
        <title>Thalassococcus onchidii sp. nov., isolated from a marine invertebrate from the South China Sea.</title>
        <authorList>
            <person name="Xu S."/>
            <person name="Liu Z."/>
            <person name="Xu Y."/>
        </authorList>
    </citation>
    <scope>NUCLEOTIDE SEQUENCE [LARGE SCALE GENOMIC DNA]</scope>
    <source>
        <strain evidence="4 5">KCTC 32084</strain>
    </source>
</reference>
<dbReference type="RefSeq" id="WP_271434046.1">
    <property type="nucleotide sequence ID" value="NZ_JAQIOY010000011.1"/>
</dbReference>
<dbReference type="InterPro" id="IPR004437">
    <property type="entry name" value="ParB/RepB/Spo0J"/>
</dbReference>
<dbReference type="Pfam" id="PF18090">
    <property type="entry name" value="SoPB_HTH"/>
    <property type="match status" value="1"/>
</dbReference>
<dbReference type="Proteomes" id="UP001210720">
    <property type="component" value="Unassembled WGS sequence"/>
</dbReference>
<proteinExistence type="inferred from homology"/>
<dbReference type="CDD" id="cd16405">
    <property type="entry name" value="RepB_like_N"/>
    <property type="match status" value="1"/>
</dbReference>
<evidence type="ECO:0000256" key="1">
    <source>
        <dbReference type="ARBA" id="ARBA00006295"/>
    </source>
</evidence>
<dbReference type="PANTHER" id="PTHR33375">
    <property type="entry name" value="CHROMOSOME-PARTITIONING PROTEIN PARB-RELATED"/>
    <property type="match status" value="1"/>
</dbReference>
<evidence type="ECO:0000256" key="2">
    <source>
        <dbReference type="SAM" id="MobiDB-lite"/>
    </source>
</evidence>
<dbReference type="NCBIfam" id="TIGR00180">
    <property type="entry name" value="parB_part"/>
    <property type="match status" value="1"/>
</dbReference>
<dbReference type="Gene3D" id="1.10.10.2830">
    <property type="match status" value="1"/>
</dbReference>
<organism evidence="4 5">
    <name type="scientific">Thalassococcus lentus</name>
    <dbReference type="NCBI Taxonomy" id="1210524"/>
    <lineage>
        <taxon>Bacteria</taxon>
        <taxon>Pseudomonadati</taxon>
        <taxon>Pseudomonadota</taxon>
        <taxon>Alphaproteobacteria</taxon>
        <taxon>Rhodobacterales</taxon>
        <taxon>Roseobacteraceae</taxon>
        <taxon>Thalassococcus</taxon>
    </lineage>
</organism>
<feature type="region of interest" description="Disordered" evidence="2">
    <location>
        <begin position="270"/>
        <end position="292"/>
    </location>
</feature>
<comment type="caution">
    <text evidence="4">The sequence shown here is derived from an EMBL/GenBank/DDBJ whole genome shotgun (WGS) entry which is preliminary data.</text>
</comment>
<evidence type="ECO:0000313" key="5">
    <source>
        <dbReference type="Proteomes" id="UP001210720"/>
    </source>
</evidence>
<evidence type="ECO:0000313" key="4">
    <source>
        <dbReference type="EMBL" id="MDA7426691.1"/>
    </source>
</evidence>
<sequence length="332" mass="38093">MSRKHDAIFDDVLSDLDAPAPQREDRAGARFLKRSTSIADRLSGDLEEKTLRWVDPAECKLWERHNREYSLLNEDNCRDLIDGIRSQGRQEFPAIVRATGDSDQPYEVICGARRHFAVSWLRANNYTQFKYLIDVRDLTDEEAFRLADIENRDREDISDYERAVDYADAIERYYGGKQKSMAERLEVSQPWLSRYLQLAKLPDIIVQAFASIRDLRERNARDLKPLLGDPKASAAILEEAGSLAREQERARQGRGAFVEPQAVMRRLLQAGKPAKPKAAKDPGTLYRRSAGERGITVHKKGRKVTMEFEENLTRASLEAAFQSYLNARFKKE</sequence>
<dbReference type="SMART" id="SM00470">
    <property type="entry name" value="ParB"/>
    <property type="match status" value="1"/>
</dbReference>
<comment type="similarity">
    <text evidence="1">Belongs to the ParB family.</text>
</comment>
<evidence type="ECO:0000259" key="3">
    <source>
        <dbReference type="SMART" id="SM00470"/>
    </source>
</evidence>
<dbReference type="InterPro" id="IPR040873">
    <property type="entry name" value="SoPB_HTH"/>
</dbReference>
<dbReference type="SUPFAM" id="SSF109709">
    <property type="entry name" value="KorB DNA-binding domain-like"/>
    <property type="match status" value="1"/>
</dbReference>
<dbReference type="EMBL" id="JAQIOY010000011">
    <property type="protein sequence ID" value="MDA7426691.1"/>
    <property type="molecule type" value="Genomic_DNA"/>
</dbReference>
<dbReference type="InterPro" id="IPR037972">
    <property type="entry name" value="RepB_N"/>
</dbReference>
<protein>
    <submittedName>
        <fullName evidence="4">ParB/RepB/Spo0J family partition protein</fullName>
    </submittedName>
</protein>
<dbReference type="PANTHER" id="PTHR33375:SF1">
    <property type="entry name" value="CHROMOSOME-PARTITIONING PROTEIN PARB-RELATED"/>
    <property type="match status" value="1"/>
</dbReference>